<evidence type="ECO:0000313" key="2">
    <source>
        <dbReference type="EMBL" id="CAF0821345.1"/>
    </source>
</evidence>
<feature type="transmembrane region" description="Helical" evidence="1">
    <location>
        <begin position="85"/>
        <end position="107"/>
    </location>
</feature>
<organism evidence="3 4">
    <name type="scientific">Adineta ricciae</name>
    <name type="common">Rotifer</name>
    <dbReference type="NCBI Taxonomy" id="249248"/>
    <lineage>
        <taxon>Eukaryota</taxon>
        <taxon>Metazoa</taxon>
        <taxon>Spiralia</taxon>
        <taxon>Gnathifera</taxon>
        <taxon>Rotifera</taxon>
        <taxon>Eurotatoria</taxon>
        <taxon>Bdelloidea</taxon>
        <taxon>Adinetida</taxon>
        <taxon>Adinetidae</taxon>
        <taxon>Adineta</taxon>
    </lineage>
</organism>
<keyword evidence="4" id="KW-1185">Reference proteome</keyword>
<keyword evidence="1" id="KW-1133">Transmembrane helix</keyword>
<dbReference type="Proteomes" id="UP000663852">
    <property type="component" value="Unassembled WGS sequence"/>
</dbReference>
<dbReference type="Proteomes" id="UP000663828">
    <property type="component" value="Unassembled WGS sequence"/>
</dbReference>
<dbReference type="AlphaFoldDB" id="A0A814GJ51"/>
<reference evidence="3" key="1">
    <citation type="submission" date="2021-02" db="EMBL/GenBank/DDBJ databases">
        <authorList>
            <person name="Nowell W R."/>
        </authorList>
    </citation>
    <scope>NUCLEOTIDE SEQUENCE</scope>
</reference>
<sequence length="164" mass="18999">MSNYYFTQTLGILHLLRLLFLSLLLLLTEIKISSCTSYLNEFLGFNHQSILFYYILIWISFAFEIYLLVNRLFASRIPQARQSIFYLYSTLCLAYLLASCFTLYAIVTYSHGHVITQHDFGNPAENVIPITNECNILRLIGILFGFLLSILYFLAAMLVHRTTD</sequence>
<comment type="caution">
    <text evidence="3">The sequence shown here is derived from an EMBL/GenBank/DDBJ whole genome shotgun (WGS) entry which is preliminary data.</text>
</comment>
<evidence type="ECO:0000313" key="3">
    <source>
        <dbReference type="EMBL" id="CAF0996986.1"/>
    </source>
</evidence>
<evidence type="ECO:0000313" key="4">
    <source>
        <dbReference type="Proteomes" id="UP000663828"/>
    </source>
</evidence>
<dbReference type="EMBL" id="CAJNOR010000745">
    <property type="protein sequence ID" value="CAF0996986.1"/>
    <property type="molecule type" value="Genomic_DNA"/>
</dbReference>
<feature type="transmembrane region" description="Helical" evidence="1">
    <location>
        <begin position="51"/>
        <end position="73"/>
    </location>
</feature>
<gene>
    <name evidence="2" type="ORF">EDS130_LOCUS5872</name>
    <name evidence="3" type="ORF">XAT740_LOCUS12999</name>
</gene>
<protein>
    <submittedName>
        <fullName evidence="3">Uncharacterized protein</fullName>
    </submittedName>
</protein>
<accession>A0A814GJ51</accession>
<feature type="transmembrane region" description="Helical" evidence="1">
    <location>
        <begin position="136"/>
        <end position="159"/>
    </location>
</feature>
<evidence type="ECO:0000256" key="1">
    <source>
        <dbReference type="SAM" id="Phobius"/>
    </source>
</evidence>
<dbReference type="EMBL" id="CAJNOJ010000016">
    <property type="protein sequence ID" value="CAF0821345.1"/>
    <property type="molecule type" value="Genomic_DNA"/>
</dbReference>
<keyword evidence="1" id="KW-0472">Membrane</keyword>
<dbReference type="OrthoDB" id="10049305at2759"/>
<name>A0A814GJ51_ADIRI</name>
<keyword evidence="1" id="KW-0812">Transmembrane</keyword>
<proteinExistence type="predicted"/>